<accession>A0AAD9P5I4</accession>
<feature type="region of interest" description="Disordered" evidence="7">
    <location>
        <begin position="878"/>
        <end position="916"/>
    </location>
</feature>
<gene>
    <name evidence="9" type="ORF">NP493_130g01036</name>
</gene>
<dbReference type="GO" id="GO:0000028">
    <property type="term" value="P:ribosomal small subunit assembly"/>
    <property type="evidence" value="ECO:0007669"/>
    <property type="project" value="TreeGrafter"/>
</dbReference>
<dbReference type="GO" id="GO:0000462">
    <property type="term" value="P:maturation of SSU-rRNA from tricistronic rRNA transcript (SSU-rRNA, 5.8S rRNA, LSU-rRNA)"/>
    <property type="evidence" value="ECO:0007669"/>
    <property type="project" value="TreeGrafter"/>
</dbReference>
<dbReference type="InterPro" id="IPR007148">
    <property type="entry name" value="SSU_processome_Utp12"/>
</dbReference>
<dbReference type="AlphaFoldDB" id="A0AAD9P5I4"/>
<organism evidence="9 10">
    <name type="scientific">Ridgeia piscesae</name>
    <name type="common">Tubeworm</name>
    <dbReference type="NCBI Taxonomy" id="27915"/>
    <lineage>
        <taxon>Eukaryota</taxon>
        <taxon>Metazoa</taxon>
        <taxon>Spiralia</taxon>
        <taxon>Lophotrochozoa</taxon>
        <taxon>Annelida</taxon>
        <taxon>Polychaeta</taxon>
        <taxon>Sedentaria</taxon>
        <taxon>Canalipalpata</taxon>
        <taxon>Sabellida</taxon>
        <taxon>Siboglinidae</taxon>
        <taxon>Ridgeia</taxon>
    </lineage>
</organism>
<evidence type="ECO:0000313" key="10">
    <source>
        <dbReference type="Proteomes" id="UP001209878"/>
    </source>
</evidence>
<keyword evidence="3 6" id="KW-0853">WD repeat</keyword>
<dbReference type="FunFam" id="2.130.10.10:FF:000216">
    <property type="entry name" value="Periodic tryptophan protein 2 homolog"/>
    <property type="match status" value="1"/>
</dbReference>
<comment type="similarity">
    <text evidence="2">Belongs to the WD repeat PWP2 family.</text>
</comment>
<evidence type="ECO:0000256" key="2">
    <source>
        <dbReference type="ARBA" id="ARBA00010226"/>
    </source>
</evidence>
<reference evidence="9" key="1">
    <citation type="journal article" date="2023" name="Mol. Biol. Evol.">
        <title>Third-Generation Sequencing Reveals the Adaptive Role of the Epigenome in Three Deep-Sea Polychaetes.</title>
        <authorList>
            <person name="Perez M."/>
            <person name="Aroh O."/>
            <person name="Sun Y."/>
            <person name="Lan Y."/>
            <person name="Juniper S.K."/>
            <person name="Young C.R."/>
            <person name="Angers B."/>
            <person name="Qian P.Y."/>
        </authorList>
    </citation>
    <scope>NUCLEOTIDE SEQUENCE</scope>
    <source>
        <strain evidence="9">R07B-5</strain>
    </source>
</reference>
<name>A0AAD9P5I4_RIDPI</name>
<evidence type="ECO:0000256" key="6">
    <source>
        <dbReference type="PROSITE-ProRule" id="PRU00221"/>
    </source>
</evidence>
<evidence type="ECO:0000256" key="5">
    <source>
        <dbReference type="ARBA" id="ARBA00023242"/>
    </source>
</evidence>
<dbReference type="EMBL" id="JAODUO010000130">
    <property type="protein sequence ID" value="KAK2188503.1"/>
    <property type="molecule type" value="Genomic_DNA"/>
</dbReference>
<dbReference type="InterPro" id="IPR020472">
    <property type="entry name" value="WD40_PAC1"/>
</dbReference>
<dbReference type="FunFam" id="2.130.10.10:FF:000255">
    <property type="entry name" value="Periodic tryptophan protein 2 homolog"/>
    <property type="match status" value="1"/>
</dbReference>
<feature type="repeat" description="WD" evidence="6">
    <location>
        <begin position="407"/>
        <end position="448"/>
    </location>
</feature>
<dbReference type="InterPro" id="IPR011047">
    <property type="entry name" value="Quinoprotein_ADH-like_sf"/>
</dbReference>
<feature type="region of interest" description="Disordered" evidence="7">
    <location>
        <begin position="232"/>
        <end position="260"/>
    </location>
</feature>
<protein>
    <recommendedName>
        <fullName evidence="8">Small-subunit processome Utp12 domain-containing protein</fullName>
    </recommendedName>
</protein>
<dbReference type="PROSITE" id="PS00678">
    <property type="entry name" value="WD_REPEATS_1"/>
    <property type="match status" value="1"/>
</dbReference>
<evidence type="ECO:0000256" key="4">
    <source>
        <dbReference type="ARBA" id="ARBA00022737"/>
    </source>
</evidence>
<sequence length="916" mass="102156">MQCAAFLQFSNLLGTVYHRGNLTFTPDGNSVISPVGNRITIFDLKNNKSETLPVESQLNITTLALAPDGNLLIAVNEDGEAMLISLISRSVLHHYHFHRPVHAVSFSPDGRKFAVTKEKNVLVFHAPGKTREYNPFVLERTFYGAYDDTVSIDWTSDSSVFCVGGKDMNTRIFGAKHYSNLIVYSLGGHTDSIVNAFFERDSLDLYSVSRNGQLCIWESDTDLAGLIPYEDKENRVSSDEEDEEEAEEKQVTDQKDKETTEGKVLYKRLAKHTYKDARGEGAPPTHLMSAAYHKGLHILVSGFQDGAFYLHEMPDFNLIHSLSISDQSISTVSFNASGDWVAIGCSERGQLLVWEWQSESYVLKQQGHFNNMSCLAYSPDGQYVATGSDDSKVKVWNTLSGFCFVTFSEHTAGVTGVTFNQNGQVVISASLDGTVRAFDLSRYRNFRTFTSPRPVQFSCLAVDPSGEVVCAGAMDTFEVFVWSMQTGRLLEILAGHEGPVSSLAFSTSRAMLASGSWDKTVKLWDVFESKGARETLSLMSDVMAVAFRPDGNEVAVATLNTQISFWDVDSATQTASVEGRHDLGYTRKDTDKITAKKSSYGKSFSTLCYSADGENILAGGRSKNVCVYSIRDQILIKKFEITCNLSLDGTQEFLDRRKMTEWGSLALVDEGDGEDGGRSISLPGVKKGDYSSRHWKPEVRVSSVRFSPTGREWAATTTEGLLVYSLDHNLVFDPFDFAMDVTPQNVRSSLERKEYSVAMMMAFRLNEHKLIQEIVEMIPVSDIDFVTDSLPDVYVVKMLSFVAGQLESSRHVEFYLQWCRHLLVRHGPRLKQTSLSLLSMLRSLQKNLSRKYTELSKICDHNKYMLQYLLSLAKIKVKQPRDSDDNESEEAMESCDASDSEDDLAAILNESDSASS</sequence>
<dbReference type="CDD" id="cd00200">
    <property type="entry name" value="WD40"/>
    <property type="match status" value="1"/>
</dbReference>
<comment type="subcellular location">
    <subcellularLocation>
        <location evidence="1">Nucleus</location>
        <location evidence="1">Nucleolus</location>
    </subcellularLocation>
</comment>
<dbReference type="PANTHER" id="PTHR19858">
    <property type="entry name" value="WD40 REPEAT PROTEIN"/>
    <property type="match status" value="1"/>
</dbReference>
<dbReference type="PANTHER" id="PTHR19858:SF0">
    <property type="entry name" value="PERIODIC TRYPTOPHAN PROTEIN 2 HOMOLOG"/>
    <property type="match status" value="1"/>
</dbReference>
<evidence type="ECO:0000256" key="3">
    <source>
        <dbReference type="ARBA" id="ARBA00022574"/>
    </source>
</evidence>
<dbReference type="InterPro" id="IPR015943">
    <property type="entry name" value="WD40/YVTN_repeat-like_dom_sf"/>
</dbReference>
<dbReference type="InterPro" id="IPR019775">
    <property type="entry name" value="WD40_repeat_CS"/>
</dbReference>
<proteinExistence type="inferred from homology"/>
<dbReference type="SUPFAM" id="SSF50978">
    <property type="entry name" value="WD40 repeat-like"/>
    <property type="match status" value="1"/>
</dbReference>
<dbReference type="PROSITE" id="PS50082">
    <property type="entry name" value="WD_REPEATS_2"/>
    <property type="match status" value="4"/>
</dbReference>
<evidence type="ECO:0000256" key="1">
    <source>
        <dbReference type="ARBA" id="ARBA00004604"/>
    </source>
</evidence>
<feature type="repeat" description="WD" evidence="6">
    <location>
        <begin position="542"/>
        <end position="576"/>
    </location>
</feature>
<dbReference type="Pfam" id="PF00400">
    <property type="entry name" value="WD40"/>
    <property type="match status" value="3"/>
</dbReference>
<dbReference type="SMART" id="SM00320">
    <property type="entry name" value="WD40"/>
    <property type="match status" value="13"/>
</dbReference>
<dbReference type="InterPro" id="IPR001680">
    <property type="entry name" value="WD40_rpt"/>
</dbReference>
<feature type="domain" description="Small-subunit processome Utp12" evidence="8">
    <location>
        <begin position="766"/>
        <end position="871"/>
    </location>
</feature>
<dbReference type="Proteomes" id="UP001209878">
    <property type="component" value="Unassembled WGS sequence"/>
</dbReference>
<evidence type="ECO:0000256" key="7">
    <source>
        <dbReference type="SAM" id="MobiDB-lite"/>
    </source>
</evidence>
<dbReference type="GO" id="GO:0032040">
    <property type="term" value="C:small-subunit processome"/>
    <property type="evidence" value="ECO:0007669"/>
    <property type="project" value="TreeGrafter"/>
</dbReference>
<dbReference type="Pfam" id="PF04003">
    <property type="entry name" value="Utp12"/>
    <property type="match status" value="1"/>
</dbReference>
<feature type="repeat" description="WD" evidence="6">
    <location>
        <begin position="493"/>
        <end position="534"/>
    </location>
</feature>
<dbReference type="InterPro" id="IPR027145">
    <property type="entry name" value="PWP2"/>
</dbReference>
<dbReference type="PRINTS" id="PR00320">
    <property type="entry name" value="GPROTEINBRPT"/>
</dbReference>
<keyword evidence="4" id="KW-0677">Repeat</keyword>
<keyword evidence="5" id="KW-0539">Nucleus</keyword>
<dbReference type="SUPFAM" id="SSF50998">
    <property type="entry name" value="Quinoprotein alcohol dehydrogenase-like"/>
    <property type="match status" value="1"/>
</dbReference>
<feature type="repeat" description="WD" evidence="6">
    <location>
        <begin position="365"/>
        <end position="397"/>
    </location>
</feature>
<dbReference type="InterPro" id="IPR036322">
    <property type="entry name" value="WD40_repeat_dom_sf"/>
</dbReference>
<feature type="compositionally biased region" description="Acidic residues" evidence="7">
    <location>
        <begin position="884"/>
        <end position="904"/>
    </location>
</feature>
<comment type="caution">
    <text evidence="9">The sequence shown here is derived from an EMBL/GenBank/DDBJ whole genome shotgun (WGS) entry which is preliminary data.</text>
</comment>
<feature type="compositionally biased region" description="Basic and acidic residues" evidence="7">
    <location>
        <begin position="248"/>
        <end position="260"/>
    </location>
</feature>
<evidence type="ECO:0000259" key="8">
    <source>
        <dbReference type="Pfam" id="PF04003"/>
    </source>
</evidence>
<evidence type="ECO:0000313" key="9">
    <source>
        <dbReference type="EMBL" id="KAK2188503.1"/>
    </source>
</evidence>
<dbReference type="Gene3D" id="2.130.10.10">
    <property type="entry name" value="YVTN repeat-like/Quinoprotein amine dehydrogenase"/>
    <property type="match status" value="4"/>
</dbReference>
<keyword evidence="10" id="KW-1185">Reference proteome</keyword>
<dbReference type="GO" id="GO:0034388">
    <property type="term" value="C:Pwp2p-containing subcomplex of 90S preribosome"/>
    <property type="evidence" value="ECO:0007669"/>
    <property type="project" value="TreeGrafter"/>
</dbReference>
<dbReference type="PROSITE" id="PS50294">
    <property type="entry name" value="WD_REPEATS_REGION"/>
    <property type="match status" value="3"/>
</dbReference>